<evidence type="ECO:0000313" key="3">
    <source>
        <dbReference type="Proteomes" id="UP000035680"/>
    </source>
</evidence>
<feature type="domain" description="Integrase catalytic" evidence="2">
    <location>
        <begin position="1"/>
        <end position="121"/>
    </location>
</feature>
<reference evidence="3" key="1">
    <citation type="submission" date="2014-07" db="EMBL/GenBank/DDBJ databases">
        <authorList>
            <person name="Martin A.A"/>
            <person name="De Silva N."/>
        </authorList>
    </citation>
    <scope>NUCLEOTIDE SEQUENCE</scope>
</reference>
<proteinExistence type="predicted"/>
<protein>
    <submittedName>
        <fullName evidence="4">Integrase catalytic domain-containing protein</fullName>
    </submittedName>
</protein>
<evidence type="ECO:0000313" key="4">
    <source>
        <dbReference type="WBParaSite" id="SVE_1683600.1"/>
    </source>
</evidence>
<organism evidence="3 4">
    <name type="scientific">Strongyloides venezuelensis</name>
    <name type="common">Threadworm</name>
    <dbReference type="NCBI Taxonomy" id="75913"/>
    <lineage>
        <taxon>Eukaryota</taxon>
        <taxon>Metazoa</taxon>
        <taxon>Ecdysozoa</taxon>
        <taxon>Nematoda</taxon>
        <taxon>Chromadorea</taxon>
        <taxon>Rhabditida</taxon>
        <taxon>Tylenchina</taxon>
        <taxon>Panagrolaimomorpha</taxon>
        <taxon>Strongyloidoidea</taxon>
        <taxon>Strongyloididae</taxon>
        <taxon>Strongyloides</taxon>
    </lineage>
</organism>
<dbReference type="Proteomes" id="UP000035680">
    <property type="component" value="Unassembled WGS sequence"/>
</dbReference>
<dbReference type="GO" id="GO:0003676">
    <property type="term" value="F:nucleic acid binding"/>
    <property type="evidence" value="ECO:0007669"/>
    <property type="project" value="InterPro"/>
</dbReference>
<name>A0A0K0FWN5_STRVS</name>
<dbReference type="SUPFAM" id="SSF53098">
    <property type="entry name" value="Ribonuclease H-like"/>
    <property type="match status" value="1"/>
</dbReference>
<dbReference type="InterPro" id="IPR012337">
    <property type="entry name" value="RNaseH-like_sf"/>
</dbReference>
<evidence type="ECO:0000256" key="1">
    <source>
        <dbReference type="SAM" id="MobiDB-lite"/>
    </source>
</evidence>
<dbReference type="WBParaSite" id="SVE_1683600.1">
    <property type="protein sequence ID" value="SVE_1683600.1"/>
    <property type="gene ID" value="SVE_1683600"/>
</dbReference>
<keyword evidence="3" id="KW-1185">Reference proteome</keyword>
<accession>A0A0K0FWN5</accession>
<reference evidence="4" key="2">
    <citation type="submission" date="2015-08" db="UniProtKB">
        <authorList>
            <consortium name="WormBaseParasite"/>
        </authorList>
    </citation>
    <scope>IDENTIFICATION</scope>
</reference>
<dbReference type="InterPro" id="IPR001584">
    <property type="entry name" value="Integrase_cat-core"/>
</dbReference>
<feature type="region of interest" description="Disordered" evidence="1">
    <location>
        <begin position="186"/>
        <end position="214"/>
    </location>
</feature>
<dbReference type="STRING" id="75913.A0A0K0FWN5"/>
<sequence length="214" mass="24789">MDCSEISTMDKEIKIDAERLKKEKIIDIIMGNENLRNKIFSKLRFKKIVYGSPYHSKSNGNVERSIRTLKESLSKRLIDKIDKKEARLVTQEDLNIICEQYNNSYHSGIRNTPNKLFNESDGGCVMEEAEIIDIIDGEIYVKKKPFLIKKLGERYEKIEKESKVIGNKVVIDGKEARSIDYVKFPNGNPPSYKKKRNFQNKNGSEEESSFEGRE</sequence>
<dbReference type="GO" id="GO:0015074">
    <property type="term" value="P:DNA integration"/>
    <property type="evidence" value="ECO:0007669"/>
    <property type="project" value="InterPro"/>
</dbReference>
<dbReference type="Gene3D" id="3.30.420.10">
    <property type="entry name" value="Ribonuclease H-like superfamily/Ribonuclease H"/>
    <property type="match status" value="1"/>
</dbReference>
<dbReference type="AlphaFoldDB" id="A0A0K0FWN5"/>
<feature type="compositionally biased region" description="Acidic residues" evidence="1">
    <location>
        <begin position="205"/>
        <end position="214"/>
    </location>
</feature>
<evidence type="ECO:0000259" key="2">
    <source>
        <dbReference type="PROSITE" id="PS50994"/>
    </source>
</evidence>
<dbReference type="InterPro" id="IPR036397">
    <property type="entry name" value="RNaseH_sf"/>
</dbReference>
<dbReference type="PROSITE" id="PS50994">
    <property type="entry name" value="INTEGRASE"/>
    <property type="match status" value="1"/>
</dbReference>